<evidence type="ECO:0000313" key="2">
    <source>
        <dbReference type="Proteomes" id="UP001468345"/>
    </source>
</evidence>
<name>A0ABZ2WAK5_9STAP</name>
<reference evidence="1 2" key="1">
    <citation type="journal article" date="2024" name="ISME J.">
        <title>Staphylococcus epidermidis bacteriocin A37 kills natural competitors with a unique mechanism of action.</title>
        <authorList>
            <person name="Puls J.S."/>
            <person name="Winnerling B."/>
            <person name="Power J.J."/>
            <person name="Kruger A.M."/>
            <person name="Brajtenbach D."/>
            <person name="Johnson M."/>
            <person name="Bilici K."/>
            <person name="Camus L."/>
            <person name="Fliesswasser T."/>
            <person name="Schneider T."/>
            <person name="Sahl H.G."/>
            <person name="Ghosal D."/>
            <person name="Kubitscheck U."/>
            <person name="Heilbronner S."/>
            <person name="Grein F."/>
        </authorList>
    </citation>
    <scope>NUCLEOTIDE SEQUENCE [LARGE SCALE GENOMIC DNA]</scope>
    <source>
        <strain evidence="1 2">SCK7</strain>
    </source>
</reference>
<evidence type="ECO:0008006" key="3">
    <source>
        <dbReference type="Google" id="ProtNLM"/>
    </source>
</evidence>
<organism evidence="1 2">
    <name type="scientific">Staphylococcus casei</name>
    <dbReference type="NCBI Taxonomy" id="201828"/>
    <lineage>
        <taxon>Bacteria</taxon>
        <taxon>Bacillati</taxon>
        <taxon>Bacillota</taxon>
        <taxon>Bacilli</taxon>
        <taxon>Bacillales</taxon>
        <taxon>Staphylococcaceae</taxon>
        <taxon>Staphylococcus</taxon>
    </lineage>
</organism>
<protein>
    <recommendedName>
        <fullName evidence="3">Phage protein</fullName>
    </recommendedName>
</protein>
<dbReference type="RefSeq" id="WP_341636877.1">
    <property type="nucleotide sequence ID" value="NZ_CP133006.1"/>
</dbReference>
<sequence>MYYKLTRGSILYYKPKLSYHELNKYFNYYRHAEIIQDMQDEIEAMYQLNVSHVTDVDGSLLSVSTGVESIVIRKIEMEQRLSSMDQGFGSNRRLLNKTIQSLAPCMRRDYKKAVQMFFKDGCFNDDTKPILDHLCVMLRICLIRKRAKRMEKQLIINEQVYGEYIREQKEMLL</sequence>
<gene>
    <name evidence="1" type="ORF">SHJJP9002_000847</name>
</gene>
<proteinExistence type="predicted"/>
<evidence type="ECO:0000313" key="1">
    <source>
        <dbReference type="EMBL" id="WZG08945.1"/>
    </source>
</evidence>
<accession>A0ABZ2WAK5</accession>
<dbReference type="EMBL" id="CP133006">
    <property type="protein sequence ID" value="WZG08945.1"/>
    <property type="molecule type" value="Genomic_DNA"/>
</dbReference>
<keyword evidence="2" id="KW-1185">Reference proteome</keyword>
<dbReference type="Proteomes" id="UP001468345">
    <property type="component" value="Chromosome"/>
</dbReference>